<dbReference type="ExpressionAtlas" id="A0A087WS45">
    <property type="expression patterns" value="baseline and differential"/>
</dbReference>
<evidence type="ECO:0000256" key="2">
    <source>
        <dbReference type="ARBA" id="ARBA00023027"/>
    </source>
</evidence>
<dbReference type="GO" id="GO:0006081">
    <property type="term" value="P:aldehyde metabolic process"/>
    <property type="evidence" value="ECO:0007669"/>
    <property type="project" value="InterPro"/>
</dbReference>
<protein>
    <submittedName>
        <fullName evidence="3">Aldehyde dehydrogenase 3 family, member B3</fullName>
    </submittedName>
</protein>
<accession>A0A087WS45</accession>
<dbReference type="PANTHER" id="PTHR43570:SF12">
    <property type="entry name" value="ALDEHYDE DEHYDROGENASE FAMILY 3 MEMBER B3"/>
    <property type="match status" value="1"/>
</dbReference>
<name>A0A087WS45_MOUSE</name>
<dbReference type="InterPro" id="IPR016162">
    <property type="entry name" value="Ald_DH_N"/>
</dbReference>
<reference evidence="3 5" key="2">
    <citation type="journal article" date="2011" name="PLoS Biol.">
        <title>Modernizing reference genome assemblies.</title>
        <authorList>
            <person name="Church D.M."/>
            <person name="Schneider V.A."/>
            <person name="Graves T."/>
            <person name="Auger K."/>
            <person name="Cunningham F."/>
            <person name="Bouk N."/>
            <person name="Chen H.C."/>
            <person name="Agarwala R."/>
            <person name="McLaren W.M."/>
            <person name="Ritchie G.R."/>
            <person name="Albracht D."/>
            <person name="Kremitzki M."/>
            <person name="Rock S."/>
            <person name="Kotkiewicz H."/>
            <person name="Kremitzki C."/>
            <person name="Wollam A."/>
            <person name="Trani L."/>
            <person name="Fulton L."/>
            <person name="Fulton R."/>
            <person name="Matthews L."/>
            <person name="Whitehead S."/>
            <person name="Chow W."/>
            <person name="Torrance J."/>
            <person name="Dunn M."/>
            <person name="Harden G."/>
            <person name="Threadgold G."/>
            <person name="Wood J."/>
            <person name="Collins J."/>
            <person name="Heath P."/>
            <person name="Griffiths G."/>
            <person name="Pelan S."/>
            <person name="Grafham D."/>
            <person name="Eichler E.E."/>
            <person name="Weinstock G."/>
            <person name="Mardis E.R."/>
            <person name="Wilson R.K."/>
            <person name="Howe K."/>
            <person name="Flicek P."/>
            <person name="Hubbard T."/>
        </authorList>
    </citation>
    <scope>NUCLEOTIDE SEQUENCE [LARGE SCALE GENOMIC DNA]</scope>
    <source>
        <strain evidence="3 5">C57BL/6J</strain>
    </source>
</reference>
<dbReference type="SUPFAM" id="SSF53720">
    <property type="entry name" value="ALDH-like"/>
    <property type="match status" value="1"/>
</dbReference>
<dbReference type="GO" id="GO:0004029">
    <property type="term" value="F:aldehyde dehydrogenase (NAD+) activity"/>
    <property type="evidence" value="ECO:0007669"/>
    <property type="project" value="UniProtKB-ARBA"/>
</dbReference>
<reference evidence="3" key="3">
    <citation type="submission" date="2025-08" db="UniProtKB">
        <authorList>
            <consortium name="Ensembl"/>
        </authorList>
    </citation>
    <scope>IDENTIFICATION</scope>
    <source>
        <strain evidence="3">C57BL/6J</strain>
    </source>
</reference>
<organism evidence="3 5">
    <name type="scientific">Mus musculus</name>
    <name type="common">Mouse</name>
    <dbReference type="NCBI Taxonomy" id="10090"/>
    <lineage>
        <taxon>Eukaryota</taxon>
        <taxon>Metazoa</taxon>
        <taxon>Chordata</taxon>
        <taxon>Craniata</taxon>
        <taxon>Vertebrata</taxon>
        <taxon>Euteleostomi</taxon>
        <taxon>Mammalia</taxon>
        <taxon>Eutheria</taxon>
        <taxon>Euarchontoglires</taxon>
        <taxon>Glires</taxon>
        <taxon>Rodentia</taxon>
        <taxon>Myomorpha</taxon>
        <taxon>Muroidea</taxon>
        <taxon>Muridae</taxon>
        <taxon>Murinae</taxon>
        <taxon>Mus</taxon>
        <taxon>Mus</taxon>
    </lineage>
</organism>
<keyword evidence="2" id="KW-0520">NAD</keyword>
<gene>
    <name evidence="3 4" type="primary">Aldh3b3</name>
    <name evidence="4" type="synonym">1700055N04Rik</name>
</gene>
<dbReference type="Ensembl" id="ENSMUST00000189124.2">
    <property type="protein sequence ID" value="ENSMUSP00000140893.2"/>
    <property type="gene ID" value="ENSMUSG00000037263.14"/>
</dbReference>
<evidence type="ECO:0000313" key="4">
    <source>
        <dbReference type="MGI" id="MGI:1920708"/>
    </source>
</evidence>
<dbReference type="Proteomes" id="UP000000589">
    <property type="component" value="Chromosome 19"/>
</dbReference>
<dbReference type="Bgee" id="ENSMUSG00000037263">
    <property type="expression patterns" value="Expressed in granulocyte and 41 other cell types or tissues"/>
</dbReference>
<keyword evidence="1" id="KW-0560">Oxidoreductase</keyword>
<sequence length="72" mass="8033">MSTKGKHPRADQGTDPFEEKLQRLKEAFNTGKTKTAKFRAEQLQSLGRFLQDNSKQLHDALDGDLGKASSQT</sequence>
<dbReference type="PANTHER" id="PTHR43570">
    <property type="entry name" value="ALDEHYDE DEHYDROGENASE"/>
    <property type="match status" value="1"/>
</dbReference>
<reference evidence="3" key="4">
    <citation type="submission" date="2025-09" db="UniProtKB">
        <authorList>
            <consortium name="Ensembl"/>
        </authorList>
    </citation>
    <scope>IDENTIFICATION</scope>
    <source>
        <strain evidence="3">C57BL/6J</strain>
    </source>
</reference>
<dbReference type="MGI" id="MGI:1920708">
    <property type="gene designation" value="Aldh3b3"/>
</dbReference>
<dbReference type="AlphaFoldDB" id="A0A087WS45"/>
<dbReference type="VEuPathDB" id="HostDB:ENSMUSG00000037263"/>
<evidence type="ECO:0000313" key="3">
    <source>
        <dbReference type="Ensembl" id="ENSMUSP00000140893.2"/>
    </source>
</evidence>
<dbReference type="AGR" id="MGI:1920708"/>
<reference evidence="3 5" key="1">
    <citation type="journal article" date="2009" name="PLoS Biol.">
        <title>Lineage-specific biology revealed by a finished genome assembly of the mouse.</title>
        <authorList>
            <consortium name="Mouse Genome Sequencing Consortium"/>
            <person name="Church D.M."/>
            <person name="Goodstadt L."/>
            <person name="Hillier L.W."/>
            <person name="Zody M.C."/>
            <person name="Goldstein S."/>
            <person name="She X."/>
            <person name="Bult C.J."/>
            <person name="Agarwala R."/>
            <person name="Cherry J.L."/>
            <person name="DiCuccio M."/>
            <person name="Hlavina W."/>
            <person name="Kapustin Y."/>
            <person name="Meric P."/>
            <person name="Maglott D."/>
            <person name="Birtle Z."/>
            <person name="Marques A.C."/>
            <person name="Graves T."/>
            <person name="Zhou S."/>
            <person name="Teague B."/>
            <person name="Potamousis K."/>
            <person name="Churas C."/>
            <person name="Place M."/>
            <person name="Herschleb J."/>
            <person name="Runnheim R."/>
            <person name="Forrest D."/>
            <person name="Amos-Landgraf J."/>
            <person name="Schwartz D.C."/>
            <person name="Cheng Z."/>
            <person name="Lindblad-Toh K."/>
            <person name="Eichler E.E."/>
            <person name="Ponting C.P."/>
        </authorList>
    </citation>
    <scope>NUCLEOTIDE SEQUENCE [LARGE SCALE GENOMIC DNA]</scope>
    <source>
        <strain evidence="3 5">C57BL/6J</strain>
    </source>
</reference>
<evidence type="ECO:0000256" key="1">
    <source>
        <dbReference type="ARBA" id="ARBA00023002"/>
    </source>
</evidence>
<dbReference type="InterPro" id="IPR012394">
    <property type="entry name" value="Aldehyde_DH_NAD(P)"/>
</dbReference>
<dbReference type="Gene3D" id="3.40.605.10">
    <property type="entry name" value="Aldehyde Dehydrogenase, Chain A, domain 1"/>
    <property type="match status" value="1"/>
</dbReference>
<evidence type="ECO:0000313" key="5">
    <source>
        <dbReference type="Proteomes" id="UP000000589"/>
    </source>
</evidence>
<proteinExistence type="predicted"/>
<dbReference type="HOGENOM" id="CLU_2721581_0_0_1"/>
<dbReference type="SMR" id="A0A087WS45"/>
<dbReference type="InterPro" id="IPR016161">
    <property type="entry name" value="Ald_DH/histidinol_DH"/>
</dbReference>
<dbReference type="GeneTree" id="ENSGT00940000155904"/>
<keyword evidence="5" id="KW-1185">Reference proteome</keyword>